<accession>A0ABU5P5T5</accession>
<dbReference type="EMBL" id="JAYEET010000009">
    <property type="protein sequence ID" value="MEA1605019.1"/>
    <property type="molecule type" value="Genomic_DNA"/>
</dbReference>
<organism evidence="2 3">
    <name type="scientific">Pseudomonas spirodelae</name>
    <dbReference type="NCBI Taxonomy" id="3101751"/>
    <lineage>
        <taxon>Bacteria</taxon>
        <taxon>Pseudomonadati</taxon>
        <taxon>Pseudomonadota</taxon>
        <taxon>Gammaproteobacteria</taxon>
        <taxon>Pseudomonadales</taxon>
        <taxon>Pseudomonadaceae</taxon>
        <taxon>Pseudomonas</taxon>
    </lineage>
</organism>
<evidence type="ECO:0000313" key="3">
    <source>
        <dbReference type="Proteomes" id="UP001292571"/>
    </source>
</evidence>
<dbReference type="RefSeq" id="WP_322948317.1">
    <property type="nucleotide sequence ID" value="NZ_JAYEET010000009.1"/>
</dbReference>
<keyword evidence="1" id="KW-0472">Membrane</keyword>
<protein>
    <submittedName>
        <fullName evidence="2">Uncharacterized protein</fullName>
    </submittedName>
</protein>
<gene>
    <name evidence="2" type="ORF">SOP97_04190</name>
</gene>
<evidence type="ECO:0000313" key="2">
    <source>
        <dbReference type="EMBL" id="MEA1605019.1"/>
    </source>
</evidence>
<sequence>MDKQSKPSAINWVVGLGSLGLAIFFSVLGGLALNQQQTLWTLQIAKQHELQSLTLRNSQQELQQQAQLLAETIAADAWLVELVRQAYALQSREQPDIQSLNAIRNQLYTRLAPRWRSLQGTRAFSLYVHLAPAAEVLLRVHKPQWFGDRPATQRPMLLDSLRQSATTAGLVSNEQSLSMRAIVPLRVDSLEGPINVGALEVSLDVLKNLQQLDHELDAGVARHARFGQPRGRLQRRFLHPAATAADYPGPSA</sequence>
<comment type="caution">
    <text evidence="2">The sequence shown here is derived from an EMBL/GenBank/DDBJ whole genome shotgun (WGS) entry which is preliminary data.</text>
</comment>
<keyword evidence="1" id="KW-1133">Transmembrane helix</keyword>
<keyword evidence="3" id="KW-1185">Reference proteome</keyword>
<keyword evidence="1" id="KW-0812">Transmembrane</keyword>
<proteinExistence type="predicted"/>
<name>A0ABU5P5T5_9PSED</name>
<evidence type="ECO:0000256" key="1">
    <source>
        <dbReference type="SAM" id="Phobius"/>
    </source>
</evidence>
<feature type="transmembrane region" description="Helical" evidence="1">
    <location>
        <begin position="12"/>
        <end position="33"/>
    </location>
</feature>
<dbReference type="Proteomes" id="UP001292571">
    <property type="component" value="Unassembled WGS sequence"/>
</dbReference>
<reference evidence="2 3" key="1">
    <citation type="submission" date="2023-12" db="EMBL/GenBank/DDBJ databases">
        <title>Pseudomonas sp. T5W1.</title>
        <authorList>
            <person name="Maltman C."/>
        </authorList>
    </citation>
    <scope>NUCLEOTIDE SEQUENCE [LARGE SCALE GENOMIC DNA]</scope>
    <source>
        <strain evidence="2 3">T5W1</strain>
    </source>
</reference>